<dbReference type="AlphaFoldDB" id="A0A7H1N3G5"/>
<gene>
    <name evidence="4" type="ORF">HQ394_14075</name>
</gene>
<dbReference type="Pfam" id="PF00440">
    <property type="entry name" value="TetR_N"/>
    <property type="match status" value="1"/>
</dbReference>
<dbReference type="PROSITE" id="PS50977">
    <property type="entry name" value="HTH_TETR_2"/>
    <property type="match status" value="1"/>
</dbReference>
<dbReference type="SUPFAM" id="SSF46689">
    <property type="entry name" value="Homeodomain-like"/>
    <property type="match status" value="1"/>
</dbReference>
<feature type="DNA-binding region" description="H-T-H motif" evidence="2">
    <location>
        <begin position="27"/>
        <end position="46"/>
    </location>
</feature>
<dbReference type="GO" id="GO:0003677">
    <property type="term" value="F:DNA binding"/>
    <property type="evidence" value="ECO:0007669"/>
    <property type="project" value="UniProtKB-UniRule"/>
</dbReference>
<dbReference type="Proteomes" id="UP000516369">
    <property type="component" value="Chromosome"/>
</dbReference>
<organism evidence="4 5">
    <name type="scientific">Defluviicoccus vanus</name>
    <dbReference type="NCBI Taxonomy" id="111831"/>
    <lineage>
        <taxon>Bacteria</taxon>
        <taxon>Pseudomonadati</taxon>
        <taxon>Pseudomonadota</taxon>
        <taxon>Alphaproteobacteria</taxon>
        <taxon>Rhodospirillales</taxon>
        <taxon>Rhodospirillaceae</taxon>
        <taxon>Defluviicoccus</taxon>
    </lineage>
</organism>
<dbReference type="EMBL" id="CP053923">
    <property type="protein sequence ID" value="QNT70251.1"/>
    <property type="molecule type" value="Genomic_DNA"/>
</dbReference>
<keyword evidence="1 2" id="KW-0238">DNA-binding</keyword>
<accession>A0A7H1N3G5</accession>
<evidence type="ECO:0000313" key="4">
    <source>
        <dbReference type="EMBL" id="QNT70251.1"/>
    </source>
</evidence>
<proteinExistence type="predicted"/>
<dbReference type="Gene3D" id="1.10.357.10">
    <property type="entry name" value="Tetracycline Repressor, domain 2"/>
    <property type="match status" value="1"/>
</dbReference>
<dbReference type="RefSeq" id="WP_190260737.1">
    <property type="nucleotide sequence ID" value="NZ_CP053923.1"/>
</dbReference>
<protein>
    <submittedName>
        <fullName evidence="4">TetR/AcrR family transcriptional regulator</fullName>
    </submittedName>
</protein>
<sequence length="215" mass="23450">MMTHSVTDRLIDASLTVATAKGWRSLTMADIAREAGLPLADVRKHVRSKAELMTALLTRVDQQVLEGAAADDSEPVRDRLFDVLMRRFDVLKAHKAAVTALLRDLPRDPLLALPLLPQFALSMLWMLEAAGVSTSGVVGGLRAHGLALIYLNTLRVWISDDSPDLARTMAALDRTLTRVDGAIRRLPFLELPDTAAPASGRRCDGCRPTHLATLI</sequence>
<dbReference type="KEGG" id="dvn:HQ394_14075"/>
<evidence type="ECO:0000256" key="2">
    <source>
        <dbReference type="PROSITE-ProRule" id="PRU00335"/>
    </source>
</evidence>
<evidence type="ECO:0000256" key="1">
    <source>
        <dbReference type="ARBA" id="ARBA00023125"/>
    </source>
</evidence>
<reference evidence="4 5" key="1">
    <citation type="submission" date="2020-05" db="EMBL/GenBank/DDBJ databases">
        <title>Complete closed genome sequence of Defluviicoccus vanus.</title>
        <authorList>
            <person name="Bessarab I."/>
            <person name="Arumugam K."/>
            <person name="Maszenan A.M."/>
            <person name="Seviour R.J."/>
            <person name="Williams R.B."/>
        </authorList>
    </citation>
    <scope>NUCLEOTIDE SEQUENCE [LARGE SCALE GENOMIC DNA]</scope>
    <source>
        <strain evidence="4 5">Ben 114</strain>
    </source>
</reference>
<dbReference type="InterPro" id="IPR001647">
    <property type="entry name" value="HTH_TetR"/>
</dbReference>
<keyword evidence="5" id="KW-1185">Reference proteome</keyword>
<dbReference type="InterPro" id="IPR009057">
    <property type="entry name" value="Homeodomain-like_sf"/>
</dbReference>
<feature type="domain" description="HTH tetR-type" evidence="3">
    <location>
        <begin position="4"/>
        <end position="64"/>
    </location>
</feature>
<evidence type="ECO:0000313" key="5">
    <source>
        <dbReference type="Proteomes" id="UP000516369"/>
    </source>
</evidence>
<evidence type="ECO:0000259" key="3">
    <source>
        <dbReference type="PROSITE" id="PS50977"/>
    </source>
</evidence>
<name>A0A7H1N3G5_9PROT</name>